<evidence type="ECO:0000313" key="2">
    <source>
        <dbReference type="EMBL" id="MBX52751.1"/>
    </source>
</evidence>
<proteinExistence type="predicted"/>
<dbReference type="AlphaFoldDB" id="A0A2P2PDN0"/>
<organism evidence="2">
    <name type="scientific">Rhizophora mucronata</name>
    <name type="common">Asiatic mangrove</name>
    <dbReference type="NCBI Taxonomy" id="61149"/>
    <lineage>
        <taxon>Eukaryota</taxon>
        <taxon>Viridiplantae</taxon>
        <taxon>Streptophyta</taxon>
        <taxon>Embryophyta</taxon>
        <taxon>Tracheophyta</taxon>
        <taxon>Spermatophyta</taxon>
        <taxon>Magnoliopsida</taxon>
        <taxon>eudicotyledons</taxon>
        <taxon>Gunneridae</taxon>
        <taxon>Pentapetalae</taxon>
        <taxon>rosids</taxon>
        <taxon>fabids</taxon>
        <taxon>Malpighiales</taxon>
        <taxon>Rhizophoraceae</taxon>
        <taxon>Rhizophora</taxon>
    </lineage>
</organism>
<sequence>MLTRIKGRRPPRKKHKDNKKL</sequence>
<reference evidence="2" key="1">
    <citation type="submission" date="2018-02" db="EMBL/GenBank/DDBJ databases">
        <title>Rhizophora mucronata_Transcriptome.</title>
        <authorList>
            <person name="Meera S.P."/>
            <person name="Sreeshan A."/>
            <person name="Augustine A."/>
        </authorList>
    </citation>
    <scope>NUCLEOTIDE SEQUENCE</scope>
    <source>
        <tissue evidence="2">Leaf</tissue>
    </source>
</reference>
<dbReference type="EMBL" id="GGEC01072267">
    <property type="protein sequence ID" value="MBX52751.1"/>
    <property type="molecule type" value="Transcribed_RNA"/>
</dbReference>
<name>A0A2P2PDN0_RHIMU</name>
<feature type="region of interest" description="Disordered" evidence="1">
    <location>
        <begin position="1"/>
        <end position="21"/>
    </location>
</feature>
<evidence type="ECO:0000256" key="1">
    <source>
        <dbReference type="SAM" id="MobiDB-lite"/>
    </source>
</evidence>
<accession>A0A2P2PDN0</accession>
<protein>
    <submittedName>
        <fullName evidence="2">Uncharacterized protein</fullName>
    </submittedName>
</protein>